<comment type="caution">
    <text evidence="2">The sequence shown here is derived from an EMBL/GenBank/DDBJ whole genome shotgun (WGS) entry which is preliminary data.</text>
</comment>
<evidence type="ECO:0000313" key="3">
    <source>
        <dbReference type="Proteomes" id="UP001596513"/>
    </source>
</evidence>
<protein>
    <submittedName>
        <fullName evidence="2">Efflux RND transporter periplasmic adaptor subunit</fullName>
    </submittedName>
</protein>
<proteinExistence type="predicted"/>
<dbReference type="RefSeq" id="WP_380200281.1">
    <property type="nucleotide sequence ID" value="NZ_JBHTEK010000001.1"/>
</dbReference>
<dbReference type="Proteomes" id="UP001596513">
    <property type="component" value="Unassembled WGS sequence"/>
</dbReference>
<gene>
    <name evidence="2" type="ORF">ACFQT0_03030</name>
</gene>
<accession>A0ABW2TZ57</accession>
<evidence type="ECO:0000313" key="2">
    <source>
        <dbReference type="EMBL" id="MFC7666508.1"/>
    </source>
</evidence>
<name>A0ABW2TZ57_9BACT</name>
<organism evidence="2 3">
    <name type="scientific">Hymenobacter humi</name>
    <dbReference type="NCBI Taxonomy" id="1411620"/>
    <lineage>
        <taxon>Bacteria</taxon>
        <taxon>Pseudomonadati</taxon>
        <taxon>Bacteroidota</taxon>
        <taxon>Cytophagia</taxon>
        <taxon>Cytophagales</taxon>
        <taxon>Hymenobacteraceae</taxon>
        <taxon>Hymenobacter</taxon>
    </lineage>
</organism>
<dbReference type="Gene3D" id="2.40.30.170">
    <property type="match status" value="1"/>
</dbReference>
<reference evidence="3" key="1">
    <citation type="journal article" date="2019" name="Int. J. Syst. Evol. Microbiol.">
        <title>The Global Catalogue of Microorganisms (GCM) 10K type strain sequencing project: providing services to taxonomists for standard genome sequencing and annotation.</title>
        <authorList>
            <consortium name="The Broad Institute Genomics Platform"/>
            <consortium name="The Broad Institute Genome Sequencing Center for Infectious Disease"/>
            <person name="Wu L."/>
            <person name="Ma J."/>
        </authorList>
    </citation>
    <scope>NUCLEOTIDE SEQUENCE [LARGE SCALE GENOMIC DNA]</scope>
    <source>
        <strain evidence="3">JCM 19635</strain>
    </source>
</reference>
<keyword evidence="3" id="KW-1185">Reference proteome</keyword>
<sequence>MRQAELNLTVAQLEAQRLARQIQTQQRSNAADVRELGYTVSMQQRSISELATKLRQANISSQQPGVLTWVNENIGTTVQAGDPLARVADLSSFRVRATISDTYADALHQSDPVVVRINGLDLRGTVTTISPSVEKGVVTFYAQLDNPHHPALRANLRADVFVVTRAHHGVLRLKNGPYYQGGKEQPVFVIKDGRAVRRTVQFGDSNFDFVQITGGLRAGEEVVVSDMKDHVDTPELIVKD</sequence>
<evidence type="ECO:0000259" key="1">
    <source>
        <dbReference type="Pfam" id="PF25967"/>
    </source>
</evidence>
<dbReference type="Pfam" id="PF25967">
    <property type="entry name" value="RND-MFP_C"/>
    <property type="match status" value="1"/>
</dbReference>
<dbReference type="InterPro" id="IPR058627">
    <property type="entry name" value="MdtA-like_C"/>
</dbReference>
<dbReference type="PANTHER" id="PTHR30469:SF33">
    <property type="entry name" value="SLR1207 PROTEIN"/>
    <property type="match status" value="1"/>
</dbReference>
<dbReference type="EMBL" id="JBHTEK010000001">
    <property type="protein sequence ID" value="MFC7666508.1"/>
    <property type="molecule type" value="Genomic_DNA"/>
</dbReference>
<feature type="domain" description="Multidrug resistance protein MdtA-like C-terminal permuted SH3" evidence="1">
    <location>
        <begin position="183"/>
        <end position="228"/>
    </location>
</feature>
<dbReference type="SUPFAM" id="SSF111369">
    <property type="entry name" value="HlyD-like secretion proteins"/>
    <property type="match status" value="1"/>
</dbReference>
<dbReference type="PANTHER" id="PTHR30469">
    <property type="entry name" value="MULTIDRUG RESISTANCE PROTEIN MDTA"/>
    <property type="match status" value="1"/>
</dbReference>
<dbReference type="Gene3D" id="2.40.420.20">
    <property type="match status" value="1"/>
</dbReference>